<proteinExistence type="predicted"/>
<evidence type="ECO:0000313" key="1">
    <source>
        <dbReference type="EMBL" id="JAD67947.1"/>
    </source>
</evidence>
<name>A0A0A9C8W1_ARUDO</name>
<protein>
    <submittedName>
        <fullName evidence="1">Uncharacterized protein</fullName>
    </submittedName>
</protein>
<sequence>MIPPSWQTYYSCSIL</sequence>
<accession>A0A0A9C8W1</accession>
<reference evidence="1" key="2">
    <citation type="journal article" date="2015" name="Data Brief">
        <title>Shoot transcriptome of the giant reed, Arundo donax.</title>
        <authorList>
            <person name="Barrero R.A."/>
            <person name="Guerrero F.D."/>
            <person name="Moolhuijzen P."/>
            <person name="Goolsby J.A."/>
            <person name="Tidwell J."/>
            <person name="Bellgard S.E."/>
            <person name="Bellgard M.I."/>
        </authorList>
    </citation>
    <scope>NUCLEOTIDE SEQUENCE</scope>
    <source>
        <tissue evidence="1">Shoot tissue taken approximately 20 cm above the soil surface</tissue>
    </source>
</reference>
<dbReference type="EMBL" id="GBRH01229948">
    <property type="protein sequence ID" value="JAD67947.1"/>
    <property type="molecule type" value="Transcribed_RNA"/>
</dbReference>
<reference evidence="1" key="1">
    <citation type="submission" date="2014-09" db="EMBL/GenBank/DDBJ databases">
        <authorList>
            <person name="Magalhaes I.L.F."/>
            <person name="Oliveira U."/>
            <person name="Santos F.R."/>
            <person name="Vidigal T.H.D.A."/>
            <person name="Brescovit A.D."/>
            <person name="Santos A.J."/>
        </authorList>
    </citation>
    <scope>NUCLEOTIDE SEQUENCE</scope>
    <source>
        <tissue evidence="1">Shoot tissue taken approximately 20 cm above the soil surface</tissue>
    </source>
</reference>
<organism evidence="1">
    <name type="scientific">Arundo donax</name>
    <name type="common">Giant reed</name>
    <name type="synonym">Donax arundinaceus</name>
    <dbReference type="NCBI Taxonomy" id="35708"/>
    <lineage>
        <taxon>Eukaryota</taxon>
        <taxon>Viridiplantae</taxon>
        <taxon>Streptophyta</taxon>
        <taxon>Embryophyta</taxon>
        <taxon>Tracheophyta</taxon>
        <taxon>Spermatophyta</taxon>
        <taxon>Magnoliopsida</taxon>
        <taxon>Liliopsida</taxon>
        <taxon>Poales</taxon>
        <taxon>Poaceae</taxon>
        <taxon>PACMAD clade</taxon>
        <taxon>Arundinoideae</taxon>
        <taxon>Arundineae</taxon>
        <taxon>Arundo</taxon>
    </lineage>
</organism>